<evidence type="ECO:0000313" key="3">
    <source>
        <dbReference type="Proteomes" id="UP000578000"/>
    </source>
</evidence>
<keyword evidence="2" id="KW-0238">DNA-binding</keyword>
<dbReference type="InterPro" id="IPR001845">
    <property type="entry name" value="HTH_ArsR_DNA-bd_dom"/>
</dbReference>
<evidence type="ECO:0000259" key="1">
    <source>
        <dbReference type="SMART" id="SM00418"/>
    </source>
</evidence>
<comment type="caution">
    <text evidence="2">The sequence shown here is derived from an EMBL/GenBank/DDBJ whole genome shotgun (WGS) entry which is preliminary data.</text>
</comment>
<keyword evidence="3" id="KW-1185">Reference proteome</keyword>
<gene>
    <name evidence="2" type="ORF">HNR55_002792</name>
</gene>
<evidence type="ECO:0000313" key="2">
    <source>
        <dbReference type="EMBL" id="MBB6458187.1"/>
    </source>
</evidence>
<accession>A0A841QJN3</accession>
<dbReference type="AlphaFoldDB" id="A0A841QJN3"/>
<dbReference type="InterPro" id="IPR036390">
    <property type="entry name" value="WH_DNA-bd_sf"/>
</dbReference>
<name>A0A841QJN3_9PROT</name>
<dbReference type="Gene3D" id="1.10.10.10">
    <property type="entry name" value="Winged helix-like DNA-binding domain superfamily/Winged helix DNA-binding domain"/>
    <property type="match status" value="1"/>
</dbReference>
<dbReference type="Proteomes" id="UP000578000">
    <property type="component" value="Unassembled WGS sequence"/>
</dbReference>
<protein>
    <submittedName>
        <fullName evidence="2">DNA-binding transcriptional ArsR family regulator</fullName>
    </submittedName>
</protein>
<dbReference type="InterPro" id="IPR036388">
    <property type="entry name" value="WH-like_DNA-bd_sf"/>
</dbReference>
<reference evidence="2 3" key="1">
    <citation type="submission" date="2020-08" db="EMBL/GenBank/DDBJ databases">
        <title>Genomic Encyclopedia of Type Strains, Phase IV (KMG-IV): sequencing the most valuable type-strain genomes for metagenomic binning, comparative biology and taxonomic classification.</title>
        <authorList>
            <person name="Goeker M."/>
        </authorList>
    </citation>
    <scope>NUCLEOTIDE SEQUENCE [LARGE SCALE GENOMIC DNA]</scope>
    <source>
        <strain evidence="2 3">DSM 4491</strain>
    </source>
</reference>
<proteinExistence type="predicted"/>
<feature type="domain" description="HTH arsR-type" evidence="1">
    <location>
        <begin position="27"/>
        <end position="104"/>
    </location>
</feature>
<dbReference type="SMART" id="SM00418">
    <property type="entry name" value="HTH_ARSR"/>
    <property type="match status" value="1"/>
</dbReference>
<dbReference type="GO" id="GO:0003677">
    <property type="term" value="F:DNA binding"/>
    <property type="evidence" value="ECO:0007669"/>
    <property type="project" value="UniProtKB-KW"/>
</dbReference>
<dbReference type="SUPFAM" id="SSF46785">
    <property type="entry name" value="Winged helix' DNA-binding domain"/>
    <property type="match status" value="1"/>
</dbReference>
<dbReference type="EMBL" id="JACHIE010000015">
    <property type="protein sequence ID" value="MBB6458187.1"/>
    <property type="molecule type" value="Genomic_DNA"/>
</dbReference>
<dbReference type="RefSeq" id="WP_242005602.1">
    <property type="nucleotide sequence ID" value="NZ_BAABDB010000023.1"/>
</dbReference>
<organism evidence="2 3">
    <name type="scientific">Acetobacter lovaniensis</name>
    <dbReference type="NCBI Taxonomy" id="104100"/>
    <lineage>
        <taxon>Bacteria</taxon>
        <taxon>Pseudomonadati</taxon>
        <taxon>Pseudomonadota</taxon>
        <taxon>Alphaproteobacteria</taxon>
        <taxon>Acetobacterales</taxon>
        <taxon>Acetobacteraceae</taxon>
        <taxon>Acetobacter</taxon>
    </lineage>
</organism>
<sequence length="132" mass="14962">MTHSHDTRTNPRMIARHPKREDIRLDAVLTALGNPIRLAAVRTIAVGGEHPCCDVLPQIPKSTMTHHWRALRDSGVVWQRHIGREYRLELRREDLDSRFPGLLDSILGPLVSDPLTQETIAEYDRSRQGASA</sequence>
<dbReference type="GO" id="GO:0003700">
    <property type="term" value="F:DNA-binding transcription factor activity"/>
    <property type="evidence" value="ECO:0007669"/>
    <property type="project" value="InterPro"/>
</dbReference>